<evidence type="ECO:0000256" key="3">
    <source>
        <dbReference type="SAM" id="MobiDB-lite"/>
    </source>
</evidence>
<accession>A0A6G1JZC5</accession>
<feature type="compositionally biased region" description="Low complexity" evidence="3">
    <location>
        <begin position="144"/>
        <end position="159"/>
    </location>
</feature>
<dbReference type="PANTHER" id="PTHR37534:SF10">
    <property type="entry name" value="ZN(II)2CYS6 TRANSCRIPTION FACTOR (EUROFUNG)"/>
    <property type="match status" value="1"/>
</dbReference>
<dbReference type="InterPro" id="IPR036864">
    <property type="entry name" value="Zn2-C6_fun-type_DNA-bd_sf"/>
</dbReference>
<keyword evidence="6" id="KW-1185">Reference proteome</keyword>
<dbReference type="SUPFAM" id="SSF57701">
    <property type="entry name" value="Zn2/Cys6 DNA-binding domain"/>
    <property type="match status" value="1"/>
</dbReference>
<reference evidence="5" key="1">
    <citation type="journal article" date="2020" name="Stud. Mycol.">
        <title>101 Dothideomycetes genomes: a test case for predicting lifestyles and emergence of pathogens.</title>
        <authorList>
            <person name="Haridas S."/>
            <person name="Albert R."/>
            <person name="Binder M."/>
            <person name="Bloem J."/>
            <person name="Labutti K."/>
            <person name="Salamov A."/>
            <person name="Andreopoulos B."/>
            <person name="Baker S."/>
            <person name="Barry K."/>
            <person name="Bills G."/>
            <person name="Bluhm B."/>
            <person name="Cannon C."/>
            <person name="Castanera R."/>
            <person name="Culley D."/>
            <person name="Daum C."/>
            <person name="Ezra D."/>
            <person name="Gonzalez J."/>
            <person name="Henrissat B."/>
            <person name="Kuo A."/>
            <person name="Liang C."/>
            <person name="Lipzen A."/>
            <person name="Lutzoni F."/>
            <person name="Magnuson J."/>
            <person name="Mondo S."/>
            <person name="Nolan M."/>
            <person name="Ohm R."/>
            <person name="Pangilinan J."/>
            <person name="Park H.-J."/>
            <person name="Ramirez L."/>
            <person name="Alfaro M."/>
            <person name="Sun H."/>
            <person name="Tritt A."/>
            <person name="Yoshinaga Y."/>
            <person name="Zwiers L.-H."/>
            <person name="Turgeon B."/>
            <person name="Goodwin S."/>
            <person name="Spatafora J."/>
            <person name="Crous P."/>
            <person name="Grigoriev I."/>
        </authorList>
    </citation>
    <scope>NUCLEOTIDE SEQUENCE</scope>
    <source>
        <strain evidence="5">CBS 279.74</strain>
    </source>
</reference>
<dbReference type="SMART" id="SM00066">
    <property type="entry name" value="GAL4"/>
    <property type="match status" value="1"/>
</dbReference>
<dbReference type="AlphaFoldDB" id="A0A6G1JZC5"/>
<dbReference type="GO" id="GO:0045944">
    <property type="term" value="P:positive regulation of transcription by RNA polymerase II"/>
    <property type="evidence" value="ECO:0007669"/>
    <property type="project" value="TreeGrafter"/>
</dbReference>
<dbReference type="OrthoDB" id="5278208at2759"/>
<dbReference type="CDD" id="cd00067">
    <property type="entry name" value="GAL4"/>
    <property type="match status" value="1"/>
</dbReference>
<gene>
    <name evidence="5" type="ORF">K504DRAFT_387678</name>
</gene>
<evidence type="ECO:0000313" key="5">
    <source>
        <dbReference type="EMBL" id="KAF2705615.1"/>
    </source>
</evidence>
<feature type="compositionally biased region" description="Polar residues" evidence="3">
    <location>
        <begin position="199"/>
        <end position="223"/>
    </location>
</feature>
<feature type="region of interest" description="Disordered" evidence="3">
    <location>
        <begin position="690"/>
        <end position="735"/>
    </location>
</feature>
<comment type="subcellular location">
    <subcellularLocation>
        <location evidence="1">Nucleus</location>
    </subcellularLocation>
</comment>
<feature type="compositionally biased region" description="Polar residues" evidence="3">
    <location>
        <begin position="690"/>
        <end position="706"/>
    </location>
</feature>
<dbReference type="EMBL" id="MU005778">
    <property type="protein sequence ID" value="KAF2705615.1"/>
    <property type="molecule type" value="Genomic_DNA"/>
</dbReference>
<feature type="region of interest" description="Disordered" evidence="3">
    <location>
        <begin position="144"/>
        <end position="249"/>
    </location>
</feature>
<dbReference type="Pfam" id="PF11951">
    <property type="entry name" value="Fungal_trans_2"/>
    <property type="match status" value="1"/>
</dbReference>
<evidence type="ECO:0000256" key="2">
    <source>
        <dbReference type="ARBA" id="ARBA00023242"/>
    </source>
</evidence>
<organism evidence="5 6">
    <name type="scientific">Pleomassaria siparia CBS 279.74</name>
    <dbReference type="NCBI Taxonomy" id="1314801"/>
    <lineage>
        <taxon>Eukaryota</taxon>
        <taxon>Fungi</taxon>
        <taxon>Dikarya</taxon>
        <taxon>Ascomycota</taxon>
        <taxon>Pezizomycotina</taxon>
        <taxon>Dothideomycetes</taxon>
        <taxon>Pleosporomycetidae</taxon>
        <taxon>Pleosporales</taxon>
        <taxon>Pleomassariaceae</taxon>
        <taxon>Pleomassaria</taxon>
    </lineage>
</organism>
<dbReference type="Proteomes" id="UP000799428">
    <property type="component" value="Unassembled WGS sequence"/>
</dbReference>
<dbReference type="Gene3D" id="4.10.240.10">
    <property type="entry name" value="Zn(2)-C6 fungal-type DNA-binding domain"/>
    <property type="match status" value="1"/>
</dbReference>
<dbReference type="InterPro" id="IPR021858">
    <property type="entry name" value="Fun_TF"/>
</dbReference>
<dbReference type="GO" id="GO:0008270">
    <property type="term" value="F:zinc ion binding"/>
    <property type="evidence" value="ECO:0007669"/>
    <property type="project" value="InterPro"/>
</dbReference>
<sequence>MSGYYPPNQHLPPQYYNVNTNVAPNPNIAHVPTMMTPDGSVSHGMPESPMHHGMPAPFVRYAEPQIPHGYMDQYEEVSGAMGSAQTGSARMRRRTAPGDNVKHRRTRSGCFTCRQRRVKCDESHPICERCRKGNRECIYPEIQSATKARSGSKSGKSATDGSSPEDHDDEDSKDRLGAIPDNDEEEYEFSSKPQDLRETSNTPSLTLDRSPSPLTEASSTTTPAVLRPPLSRTSSNQVSSAKTTSSKPSVSLPLDVKFYLEYFRDHMSHHHYSLKRDSGNFLKTDFLDMATKHEPLRYAVVGFAAYHHTLSQPNGRISTFLQYYNESVSRLRASITKDKKQGLATFLTILQLASIEEALGDWVNLMGHQKAAYEIMTRLYTPQTITQTELLRKVLLWYIRFDLFVGFQSGGESVLGREWYVEMHDHYLKNALENPDDINLKYEERFAYSRLVAKDSSDLFAKRAKGLLSDEAFMVQLPILDEQIRNLDKNIDPVLLDPRGFVTEFPGNPKSDPGDIVDPFEPNVIWDGAQWTSNYLMLDMWGIVFVYNIQISMAMRKPFDPSLTEKAYRAAQIFEAVCAYPNAPPGAIIEAQASVAIATLFLPKDPKTTMWCRRTFAKIESAGYIYSNFLRNRMLGEMGVEQSDWWLPNDESCPPIIRSIKNFIADRTTAPKDQASEDLREMKGLFSTLTISDSPSSDNTSHTSNEGVFGPSAAPSNQDETFIYTGGSPDSDWSYERKFSGAEAYGTGTFPGQ</sequence>
<dbReference type="PROSITE" id="PS50048">
    <property type="entry name" value="ZN2_CY6_FUNGAL_2"/>
    <property type="match status" value="1"/>
</dbReference>
<feature type="domain" description="Zn(2)-C6 fungal-type" evidence="4">
    <location>
        <begin position="109"/>
        <end position="139"/>
    </location>
</feature>
<dbReference type="InterPro" id="IPR001138">
    <property type="entry name" value="Zn2Cys6_DnaBD"/>
</dbReference>
<feature type="compositionally biased region" description="Polar residues" evidence="3">
    <location>
        <begin position="231"/>
        <end position="249"/>
    </location>
</feature>
<protein>
    <recommendedName>
        <fullName evidence="4">Zn(2)-C6 fungal-type domain-containing protein</fullName>
    </recommendedName>
</protein>
<evidence type="ECO:0000256" key="1">
    <source>
        <dbReference type="ARBA" id="ARBA00004123"/>
    </source>
</evidence>
<dbReference type="GO" id="GO:0000976">
    <property type="term" value="F:transcription cis-regulatory region binding"/>
    <property type="evidence" value="ECO:0007669"/>
    <property type="project" value="TreeGrafter"/>
</dbReference>
<dbReference type="GO" id="GO:0005634">
    <property type="term" value="C:nucleus"/>
    <property type="evidence" value="ECO:0007669"/>
    <property type="project" value="UniProtKB-SubCell"/>
</dbReference>
<evidence type="ECO:0000313" key="6">
    <source>
        <dbReference type="Proteomes" id="UP000799428"/>
    </source>
</evidence>
<dbReference type="PROSITE" id="PS00463">
    <property type="entry name" value="ZN2_CY6_FUNGAL_1"/>
    <property type="match status" value="1"/>
</dbReference>
<dbReference type="GO" id="GO:0000981">
    <property type="term" value="F:DNA-binding transcription factor activity, RNA polymerase II-specific"/>
    <property type="evidence" value="ECO:0007669"/>
    <property type="project" value="InterPro"/>
</dbReference>
<proteinExistence type="predicted"/>
<evidence type="ECO:0000259" key="4">
    <source>
        <dbReference type="PROSITE" id="PS50048"/>
    </source>
</evidence>
<feature type="region of interest" description="Disordered" evidence="3">
    <location>
        <begin position="83"/>
        <end position="104"/>
    </location>
</feature>
<dbReference type="Pfam" id="PF00172">
    <property type="entry name" value="Zn_clus"/>
    <property type="match status" value="1"/>
</dbReference>
<dbReference type="PANTHER" id="PTHR37534">
    <property type="entry name" value="TRANSCRIPTIONAL ACTIVATOR PROTEIN UGA3"/>
    <property type="match status" value="1"/>
</dbReference>
<name>A0A6G1JZC5_9PLEO</name>
<keyword evidence="2" id="KW-0539">Nucleus</keyword>